<dbReference type="CDD" id="cd03258">
    <property type="entry name" value="ABC_MetN_methionine_transporter"/>
    <property type="match status" value="1"/>
</dbReference>
<evidence type="ECO:0000256" key="5">
    <source>
        <dbReference type="ARBA" id="ARBA00022840"/>
    </source>
</evidence>
<evidence type="ECO:0000256" key="7">
    <source>
        <dbReference type="ARBA" id="ARBA00022970"/>
    </source>
</evidence>
<dbReference type="InterPro" id="IPR003439">
    <property type="entry name" value="ABC_transporter-like_ATP-bd"/>
</dbReference>
<dbReference type="Proteomes" id="UP000269301">
    <property type="component" value="Unassembled WGS sequence"/>
</dbReference>
<evidence type="ECO:0000313" key="10">
    <source>
        <dbReference type="EMBL" id="RKQ35479.1"/>
    </source>
</evidence>
<evidence type="ECO:0000256" key="6">
    <source>
        <dbReference type="ARBA" id="ARBA00022967"/>
    </source>
</evidence>
<dbReference type="Gene3D" id="3.30.70.260">
    <property type="match status" value="1"/>
</dbReference>
<dbReference type="InterPro" id="IPR017871">
    <property type="entry name" value="ABC_transporter-like_CS"/>
</dbReference>
<dbReference type="SMART" id="SM00382">
    <property type="entry name" value="AAA"/>
    <property type="match status" value="1"/>
</dbReference>
<keyword evidence="5 10" id="KW-0067">ATP-binding</keyword>
<dbReference type="Pfam" id="PF09383">
    <property type="entry name" value="NIL"/>
    <property type="match status" value="1"/>
</dbReference>
<keyword evidence="7" id="KW-0029">Amino-acid transport</keyword>
<dbReference type="RefSeq" id="WP_121203110.1">
    <property type="nucleotide sequence ID" value="NZ_RBZP01000002.1"/>
</dbReference>
<accession>A0A495A6U5</accession>
<dbReference type="Pfam" id="PF00005">
    <property type="entry name" value="ABC_tran"/>
    <property type="match status" value="1"/>
</dbReference>
<dbReference type="PROSITE" id="PS50893">
    <property type="entry name" value="ABC_TRANSPORTER_2"/>
    <property type="match status" value="1"/>
</dbReference>
<gene>
    <name evidence="10" type="ORF">D8M06_04155</name>
</gene>
<dbReference type="EMBL" id="RBZP01000002">
    <property type="protein sequence ID" value="RKQ35479.1"/>
    <property type="molecule type" value="Genomic_DNA"/>
</dbReference>
<comment type="similarity">
    <text evidence="1">Belongs to the ABC transporter superfamily.</text>
</comment>
<reference evidence="10 11" key="1">
    <citation type="journal article" date="2016" name="Int. J. Syst. Evol. Microbiol.">
        <title>Oceanobacillus halophilus sp. nov., a novel moderately halophilic bacterium from a hypersaline lake.</title>
        <authorList>
            <person name="Amoozegar M.A."/>
            <person name="Bagheri M."/>
            <person name="Makhdoumi A."/>
            <person name="Nikou M.M."/>
            <person name="Fazeli S.A.S."/>
            <person name="Schumann P."/>
            <person name="Sproer C."/>
            <person name="Sanchez-Porro C."/>
            <person name="Ventosa A."/>
        </authorList>
    </citation>
    <scope>NUCLEOTIDE SEQUENCE [LARGE SCALE GENOMIC DNA]</scope>
    <source>
        <strain evidence="10 11">DSM 23996</strain>
    </source>
</reference>
<keyword evidence="6" id="KW-1278">Translocase</keyword>
<evidence type="ECO:0000256" key="1">
    <source>
        <dbReference type="ARBA" id="ARBA00005417"/>
    </source>
</evidence>
<keyword evidence="4" id="KW-0547">Nucleotide-binding</keyword>
<dbReference type="SUPFAM" id="SSF55021">
    <property type="entry name" value="ACT-like"/>
    <property type="match status" value="1"/>
</dbReference>
<dbReference type="PANTHER" id="PTHR43166">
    <property type="entry name" value="AMINO ACID IMPORT ATP-BINDING PROTEIN"/>
    <property type="match status" value="1"/>
</dbReference>
<dbReference type="Gene3D" id="3.40.50.300">
    <property type="entry name" value="P-loop containing nucleotide triphosphate hydrolases"/>
    <property type="match status" value="1"/>
</dbReference>
<dbReference type="OrthoDB" id="9802264at2"/>
<evidence type="ECO:0000256" key="8">
    <source>
        <dbReference type="ARBA" id="ARBA00023136"/>
    </source>
</evidence>
<dbReference type="PANTHER" id="PTHR43166:SF36">
    <property type="entry name" value="METHIONINE IMPORT ATP-BINDING PROTEIN METN 2"/>
    <property type="match status" value="1"/>
</dbReference>
<evidence type="ECO:0000313" key="11">
    <source>
        <dbReference type="Proteomes" id="UP000269301"/>
    </source>
</evidence>
<dbReference type="GO" id="GO:0016887">
    <property type="term" value="F:ATP hydrolysis activity"/>
    <property type="evidence" value="ECO:0007669"/>
    <property type="project" value="InterPro"/>
</dbReference>
<dbReference type="GO" id="GO:0006865">
    <property type="term" value="P:amino acid transport"/>
    <property type="evidence" value="ECO:0007669"/>
    <property type="project" value="UniProtKB-KW"/>
</dbReference>
<keyword evidence="8" id="KW-0472">Membrane</keyword>
<dbReference type="InterPro" id="IPR041701">
    <property type="entry name" value="MetN_ABC"/>
</dbReference>
<protein>
    <submittedName>
        <fullName evidence="10">Methionine ABC transporter ATP-binding protein</fullName>
    </submittedName>
</protein>
<comment type="caution">
    <text evidence="10">The sequence shown here is derived from an EMBL/GenBank/DDBJ whole genome shotgun (WGS) entry which is preliminary data.</text>
</comment>
<dbReference type="AlphaFoldDB" id="A0A495A6U5"/>
<keyword evidence="11" id="KW-1185">Reference proteome</keyword>
<evidence type="ECO:0000256" key="2">
    <source>
        <dbReference type="ARBA" id="ARBA00022448"/>
    </source>
</evidence>
<evidence type="ECO:0000256" key="4">
    <source>
        <dbReference type="ARBA" id="ARBA00022741"/>
    </source>
</evidence>
<dbReference type="InterPro" id="IPR045865">
    <property type="entry name" value="ACT-like_dom_sf"/>
</dbReference>
<evidence type="ECO:0000256" key="3">
    <source>
        <dbReference type="ARBA" id="ARBA00022475"/>
    </source>
</evidence>
<keyword evidence="3" id="KW-1003">Cell membrane</keyword>
<dbReference type="GO" id="GO:0005524">
    <property type="term" value="F:ATP binding"/>
    <property type="evidence" value="ECO:0007669"/>
    <property type="project" value="UniProtKB-KW"/>
</dbReference>
<dbReference type="InterPro" id="IPR018449">
    <property type="entry name" value="NIL_domain"/>
</dbReference>
<dbReference type="GO" id="GO:0005886">
    <property type="term" value="C:plasma membrane"/>
    <property type="evidence" value="ECO:0007669"/>
    <property type="project" value="UniProtKB-ARBA"/>
</dbReference>
<dbReference type="FunFam" id="3.40.50.300:FF:000056">
    <property type="entry name" value="Cell division ATP-binding protein FtsE"/>
    <property type="match status" value="1"/>
</dbReference>
<sequence length="345" mass="38405">MISIKGLRKVFTSENKELTAVDDLTLDIKEGEIFGVIGYSGAGKSTFIRLLNRLEEPSSGNVVIDKQEITALKANELRTARQDIGMIFQHFNLLWSRTVEDNIAFPLEIAGVPKAERVNRVQELIRLVGLSGREKAYPSQLSGGQKQRVGIARALANNPKVLLCDEATSALDPETTNAILDLLVDINQNLGLTIILITHEMHVIRKICHRVAVMEQGKIVEQGDVLEVFTHPKEKVTKKFVAQVMGSDEHDQSEELYYLIENFKKGKLIRLHFLGETTNQTLISQLAKNFPVDINILQGKITQTQAGGYGTLVIQFSGDSSEIEKAIQFIQKETSVEVEVIKDAK</sequence>
<dbReference type="InterPro" id="IPR003593">
    <property type="entry name" value="AAA+_ATPase"/>
</dbReference>
<proteinExistence type="inferred from homology"/>
<feature type="domain" description="ABC transporter" evidence="9">
    <location>
        <begin position="2"/>
        <end position="241"/>
    </location>
</feature>
<keyword evidence="2" id="KW-0813">Transport</keyword>
<dbReference type="PROSITE" id="PS00211">
    <property type="entry name" value="ABC_TRANSPORTER_1"/>
    <property type="match status" value="1"/>
</dbReference>
<evidence type="ECO:0000259" key="9">
    <source>
        <dbReference type="PROSITE" id="PS50893"/>
    </source>
</evidence>
<dbReference type="SUPFAM" id="SSF52540">
    <property type="entry name" value="P-loop containing nucleoside triphosphate hydrolases"/>
    <property type="match status" value="1"/>
</dbReference>
<organism evidence="10 11">
    <name type="scientific">Oceanobacillus halophilus</name>
    <dbReference type="NCBI Taxonomy" id="930130"/>
    <lineage>
        <taxon>Bacteria</taxon>
        <taxon>Bacillati</taxon>
        <taxon>Bacillota</taxon>
        <taxon>Bacilli</taxon>
        <taxon>Bacillales</taxon>
        <taxon>Bacillaceae</taxon>
        <taxon>Oceanobacillus</taxon>
    </lineage>
</organism>
<dbReference type="SMART" id="SM00930">
    <property type="entry name" value="NIL"/>
    <property type="match status" value="1"/>
</dbReference>
<name>A0A495A6U5_9BACI</name>
<dbReference type="InterPro" id="IPR027417">
    <property type="entry name" value="P-loop_NTPase"/>
</dbReference>
<dbReference type="InterPro" id="IPR050086">
    <property type="entry name" value="MetN_ABC_transporter-like"/>
</dbReference>